<evidence type="ECO:0000256" key="1">
    <source>
        <dbReference type="SAM" id="MobiDB-lite"/>
    </source>
</evidence>
<reference evidence="2 3" key="3">
    <citation type="journal article" date="2013" name="Rice">
        <title>Improvement of the Oryza sativa Nipponbare reference genome using next generation sequence and optical map data.</title>
        <authorList>
            <person name="Kawahara Y."/>
            <person name="de la Bastide M."/>
            <person name="Hamilton J.P."/>
            <person name="Kanamori H."/>
            <person name="McCombie W.R."/>
            <person name="Ouyang S."/>
            <person name="Schwartz D.C."/>
            <person name="Tanaka T."/>
            <person name="Wu J."/>
            <person name="Zhou S."/>
            <person name="Childs K.L."/>
            <person name="Davidson R.M."/>
            <person name="Lin H."/>
            <person name="Quesada-Ocampo L."/>
            <person name="Vaillancourt B."/>
            <person name="Sakai H."/>
            <person name="Lee S.S."/>
            <person name="Kim J."/>
            <person name="Numa H."/>
            <person name="Itoh T."/>
            <person name="Buell C.R."/>
            <person name="Matsumoto T."/>
        </authorList>
    </citation>
    <scope>NUCLEOTIDE SEQUENCE [LARGE SCALE GENOMIC DNA]</scope>
    <source>
        <strain evidence="3">cv. Nipponbare</strain>
    </source>
</reference>
<evidence type="ECO:0000313" key="3">
    <source>
        <dbReference type="Proteomes" id="UP000059680"/>
    </source>
</evidence>
<organism evidence="2 3">
    <name type="scientific">Oryza sativa subsp. japonica</name>
    <name type="common">Rice</name>
    <dbReference type="NCBI Taxonomy" id="39947"/>
    <lineage>
        <taxon>Eukaryota</taxon>
        <taxon>Viridiplantae</taxon>
        <taxon>Streptophyta</taxon>
        <taxon>Embryophyta</taxon>
        <taxon>Tracheophyta</taxon>
        <taxon>Spermatophyta</taxon>
        <taxon>Magnoliopsida</taxon>
        <taxon>Liliopsida</taxon>
        <taxon>Poales</taxon>
        <taxon>Poaceae</taxon>
        <taxon>BOP clade</taxon>
        <taxon>Oryzoideae</taxon>
        <taxon>Oryzeae</taxon>
        <taxon>Oryzinae</taxon>
        <taxon>Oryza</taxon>
        <taxon>Oryza sativa</taxon>
    </lineage>
</organism>
<feature type="compositionally biased region" description="Low complexity" evidence="1">
    <location>
        <begin position="53"/>
        <end position="64"/>
    </location>
</feature>
<evidence type="ECO:0000313" key="2">
    <source>
        <dbReference type="EMBL" id="BAT09982.1"/>
    </source>
</evidence>
<reference evidence="3" key="1">
    <citation type="journal article" date="2005" name="Nature">
        <title>The map-based sequence of the rice genome.</title>
        <authorList>
            <consortium name="International rice genome sequencing project (IRGSP)"/>
            <person name="Matsumoto T."/>
            <person name="Wu J."/>
            <person name="Kanamori H."/>
            <person name="Katayose Y."/>
            <person name="Fujisawa M."/>
            <person name="Namiki N."/>
            <person name="Mizuno H."/>
            <person name="Yamamoto K."/>
            <person name="Antonio B.A."/>
            <person name="Baba T."/>
            <person name="Sakata K."/>
            <person name="Nagamura Y."/>
            <person name="Aoki H."/>
            <person name="Arikawa K."/>
            <person name="Arita K."/>
            <person name="Bito T."/>
            <person name="Chiden Y."/>
            <person name="Fujitsuka N."/>
            <person name="Fukunaka R."/>
            <person name="Hamada M."/>
            <person name="Harada C."/>
            <person name="Hayashi A."/>
            <person name="Hijishita S."/>
            <person name="Honda M."/>
            <person name="Hosokawa S."/>
            <person name="Ichikawa Y."/>
            <person name="Idonuma A."/>
            <person name="Iijima M."/>
            <person name="Ikeda M."/>
            <person name="Ikeno M."/>
            <person name="Ito K."/>
            <person name="Ito S."/>
            <person name="Ito T."/>
            <person name="Ito Y."/>
            <person name="Ito Y."/>
            <person name="Iwabuchi A."/>
            <person name="Kamiya K."/>
            <person name="Karasawa W."/>
            <person name="Kurita K."/>
            <person name="Katagiri S."/>
            <person name="Kikuta A."/>
            <person name="Kobayashi H."/>
            <person name="Kobayashi N."/>
            <person name="Machita K."/>
            <person name="Maehara T."/>
            <person name="Masukawa M."/>
            <person name="Mizubayashi T."/>
            <person name="Mukai Y."/>
            <person name="Nagasaki H."/>
            <person name="Nagata Y."/>
            <person name="Naito S."/>
            <person name="Nakashima M."/>
            <person name="Nakama Y."/>
            <person name="Nakamichi Y."/>
            <person name="Nakamura M."/>
            <person name="Meguro A."/>
            <person name="Negishi M."/>
            <person name="Ohta I."/>
            <person name="Ohta T."/>
            <person name="Okamoto M."/>
            <person name="Ono N."/>
            <person name="Saji S."/>
            <person name="Sakaguchi M."/>
            <person name="Sakai K."/>
            <person name="Shibata M."/>
            <person name="Shimokawa T."/>
            <person name="Song J."/>
            <person name="Takazaki Y."/>
            <person name="Terasawa K."/>
            <person name="Tsugane M."/>
            <person name="Tsuji K."/>
            <person name="Ueda S."/>
            <person name="Waki K."/>
            <person name="Yamagata H."/>
            <person name="Yamamoto M."/>
            <person name="Yamamoto S."/>
            <person name="Yamane H."/>
            <person name="Yoshiki S."/>
            <person name="Yoshihara R."/>
            <person name="Yukawa K."/>
            <person name="Zhong H."/>
            <person name="Yano M."/>
            <person name="Yuan Q."/>
            <person name="Ouyang S."/>
            <person name="Liu J."/>
            <person name="Jones K.M."/>
            <person name="Gansberger K."/>
            <person name="Moffat K."/>
            <person name="Hill J."/>
            <person name="Bera J."/>
            <person name="Fadrosh D."/>
            <person name="Jin S."/>
            <person name="Johri S."/>
            <person name="Kim M."/>
            <person name="Overton L."/>
            <person name="Reardon M."/>
            <person name="Tsitrin T."/>
            <person name="Vuong H."/>
            <person name="Weaver B."/>
            <person name="Ciecko A."/>
            <person name="Tallon L."/>
            <person name="Jackson J."/>
            <person name="Pai G."/>
            <person name="Aken S.V."/>
            <person name="Utterback T."/>
            <person name="Reidmuller S."/>
            <person name="Feldblyum T."/>
            <person name="Hsiao J."/>
            <person name="Zismann V."/>
            <person name="Iobst S."/>
            <person name="de Vazeille A.R."/>
            <person name="Buell C.R."/>
            <person name="Ying K."/>
            <person name="Li Y."/>
            <person name="Lu T."/>
            <person name="Huang Y."/>
            <person name="Zhao Q."/>
            <person name="Feng Q."/>
            <person name="Zhang L."/>
            <person name="Zhu J."/>
            <person name="Weng Q."/>
            <person name="Mu J."/>
            <person name="Lu Y."/>
            <person name="Fan D."/>
            <person name="Liu Y."/>
            <person name="Guan J."/>
            <person name="Zhang Y."/>
            <person name="Yu S."/>
            <person name="Liu X."/>
            <person name="Zhang Y."/>
            <person name="Hong G."/>
            <person name="Han B."/>
            <person name="Choisne N."/>
            <person name="Demange N."/>
            <person name="Orjeda G."/>
            <person name="Samain S."/>
            <person name="Cattolico L."/>
            <person name="Pelletier E."/>
            <person name="Couloux A."/>
            <person name="Segurens B."/>
            <person name="Wincker P."/>
            <person name="D'Hont A."/>
            <person name="Scarpelli C."/>
            <person name="Weissenbach J."/>
            <person name="Salanoubat M."/>
            <person name="Quetier F."/>
            <person name="Yu Y."/>
            <person name="Kim H.R."/>
            <person name="Rambo T."/>
            <person name="Currie J."/>
            <person name="Collura K."/>
            <person name="Luo M."/>
            <person name="Yang T."/>
            <person name="Ammiraju J.S.S."/>
            <person name="Engler F."/>
            <person name="Soderlund C."/>
            <person name="Wing R.A."/>
            <person name="Palmer L.E."/>
            <person name="de la Bastide M."/>
            <person name="Spiegel L."/>
            <person name="Nascimento L."/>
            <person name="Zutavern T."/>
            <person name="O'Shaughnessy A."/>
            <person name="Dike S."/>
            <person name="Dedhia N."/>
            <person name="Preston R."/>
            <person name="Balija V."/>
            <person name="McCombie W.R."/>
            <person name="Chow T."/>
            <person name="Chen H."/>
            <person name="Chung M."/>
            <person name="Chen C."/>
            <person name="Shaw J."/>
            <person name="Wu H."/>
            <person name="Hsiao K."/>
            <person name="Chao Y."/>
            <person name="Chu M."/>
            <person name="Cheng C."/>
            <person name="Hour A."/>
            <person name="Lee P."/>
            <person name="Lin S."/>
            <person name="Lin Y."/>
            <person name="Liou J."/>
            <person name="Liu S."/>
            <person name="Hsing Y."/>
            <person name="Raghuvanshi S."/>
            <person name="Mohanty A."/>
            <person name="Bharti A.K."/>
            <person name="Gaur A."/>
            <person name="Gupta V."/>
            <person name="Kumar D."/>
            <person name="Ravi V."/>
            <person name="Vij S."/>
            <person name="Kapur A."/>
            <person name="Khurana P."/>
            <person name="Khurana P."/>
            <person name="Khurana J.P."/>
            <person name="Tyagi A.K."/>
            <person name="Gaikwad K."/>
            <person name="Singh A."/>
            <person name="Dalal V."/>
            <person name="Srivastava S."/>
            <person name="Dixit A."/>
            <person name="Pal A.K."/>
            <person name="Ghazi I.A."/>
            <person name="Yadav M."/>
            <person name="Pandit A."/>
            <person name="Bhargava A."/>
            <person name="Sureshbabu K."/>
            <person name="Batra K."/>
            <person name="Sharma T.R."/>
            <person name="Mohapatra T."/>
            <person name="Singh N.K."/>
            <person name="Messing J."/>
            <person name="Nelson A.B."/>
            <person name="Fuks G."/>
            <person name="Kavchok S."/>
            <person name="Keizer G."/>
            <person name="Linton E."/>
            <person name="Llaca V."/>
            <person name="Song R."/>
            <person name="Tanyolac B."/>
            <person name="Young S."/>
            <person name="Ho-Il K."/>
            <person name="Hahn J.H."/>
            <person name="Sangsakoo G."/>
            <person name="Vanavichit A."/>
            <person name="de Mattos Luiz.A.T."/>
            <person name="Zimmer P.D."/>
            <person name="Malone G."/>
            <person name="Dellagostin O."/>
            <person name="de Oliveira A.C."/>
            <person name="Bevan M."/>
            <person name="Bancroft I."/>
            <person name="Minx P."/>
            <person name="Cordum H."/>
            <person name="Wilson R."/>
            <person name="Cheng Z."/>
            <person name="Jin W."/>
            <person name="Jiang J."/>
            <person name="Leong S.A."/>
            <person name="Iwama H."/>
            <person name="Gojobori T."/>
            <person name="Itoh T."/>
            <person name="Niimura Y."/>
            <person name="Fujii Y."/>
            <person name="Habara T."/>
            <person name="Sakai H."/>
            <person name="Sato Y."/>
            <person name="Wilson G."/>
            <person name="Kumar K."/>
            <person name="McCouch S."/>
            <person name="Juretic N."/>
            <person name="Hoen D."/>
            <person name="Wright S."/>
            <person name="Bruskiewich R."/>
            <person name="Bureau T."/>
            <person name="Miyao A."/>
            <person name="Hirochika H."/>
            <person name="Nishikawa T."/>
            <person name="Kadowaki K."/>
            <person name="Sugiura M."/>
            <person name="Burr B."/>
            <person name="Sasaki T."/>
        </authorList>
    </citation>
    <scope>NUCLEOTIDE SEQUENCE [LARGE SCALE GENOMIC DNA]</scope>
    <source>
        <strain evidence="3">cv. Nipponbare</strain>
    </source>
</reference>
<gene>
    <name evidence="2" type="ordered locus">Os10g0160500</name>
    <name evidence="2" type="ORF">OSNPB_100160500</name>
</gene>
<sequence>MHKLSLHSLNPNFIGVIVDNSSLRLTALGGEQGKAKPLLANSKTFWNVSSFESPAPKSHPSSSSFLCKQSNPVEHHAPHPSSTSLLRSRSPPPAMVLELQVHPTPSSPPFPPSSRFPHSALAPRLPASSLR</sequence>
<proteinExistence type="predicted"/>
<dbReference type="EMBL" id="AP014966">
    <property type="protein sequence ID" value="BAT09982.1"/>
    <property type="molecule type" value="Genomic_DNA"/>
</dbReference>
<feature type="compositionally biased region" description="Pro residues" evidence="1">
    <location>
        <begin position="105"/>
        <end position="114"/>
    </location>
</feature>
<keyword evidence="3" id="KW-1185">Reference proteome</keyword>
<feature type="compositionally biased region" description="Low complexity" evidence="1">
    <location>
        <begin position="79"/>
        <end position="89"/>
    </location>
</feature>
<accession>A0A0P0XSH5</accession>
<protein>
    <submittedName>
        <fullName evidence="2">Os10g0160500 protein</fullName>
    </submittedName>
</protein>
<dbReference type="AlphaFoldDB" id="A0A0P0XSH5"/>
<dbReference type="PaxDb" id="39947-A0A0P0XSH5"/>
<dbReference type="Proteomes" id="UP000059680">
    <property type="component" value="Chromosome 10"/>
</dbReference>
<feature type="region of interest" description="Disordered" evidence="1">
    <location>
        <begin position="50"/>
        <end position="131"/>
    </location>
</feature>
<reference evidence="2 3" key="2">
    <citation type="journal article" date="2013" name="Plant Cell Physiol.">
        <title>Rice Annotation Project Database (RAP-DB): an integrative and interactive database for rice genomics.</title>
        <authorList>
            <person name="Sakai H."/>
            <person name="Lee S.S."/>
            <person name="Tanaka T."/>
            <person name="Numa H."/>
            <person name="Kim J."/>
            <person name="Kawahara Y."/>
            <person name="Wakimoto H."/>
            <person name="Yang C.C."/>
            <person name="Iwamoto M."/>
            <person name="Abe T."/>
            <person name="Yamada Y."/>
            <person name="Muto A."/>
            <person name="Inokuchi H."/>
            <person name="Ikemura T."/>
            <person name="Matsumoto T."/>
            <person name="Sasaki T."/>
            <person name="Itoh T."/>
        </authorList>
    </citation>
    <scope>NUCLEOTIDE SEQUENCE [LARGE SCALE GENOMIC DNA]</scope>
    <source>
        <strain evidence="3">cv. Nipponbare</strain>
    </source>
</reference>
<dbReference type="InParanoid" id="A0A0P0XSH5"/>
<name>A0A0P0XSH5_ORYSJ</name>